<feature type="transmembrane region" description="Helical" evidence="9">
    <location>
        <begin position="48"/>
        <end position="72"/>
    </location>
</feature>
<evidence type="ECO:0000256" key="7">
    <source>
        <dbReference type="ARBA" id="ARBA00023136"/>
    </source>
</evidence>
<evidence type="ECO:0000256" key="3">
    <source>
        <dbReference type="ARBA" id="ARBA00022448"/>
    </source>
</evidence>
<dbReference type="RefSeq" id="WP_251880880.1">
    <property type="nucleotide sequence ID" value="NZ_CP082276.1"/>
</dbReference>
<keyword evidence="3" id="KW-0813">Transport</keyword>
<dbReference type="Proteomes" id="UP001056255">
    <property type="component" value="Chromosome II"/>
</dbReference>
<feature type="transmembrane region" description="Helical" evidence="9">
    <location>
        <begin position="428"/>
        <end position="449"/>
    </location>
</feature>
<feature type="transmembrane region" description="Helical" evidence="9">
    <location>
        <begin position="250"/>
        <end position="272"/>
    </location>
</feature>
<dbReference type="InterPro" id="IPR048279">
    <property type="entry name" value="MdtK-like"/>
</dbReference>
<dbReference type="NCBIfam" id="TIGR00797">
    <property type="entry name" value="matE"/>
    <property type="match status" value="1"/>
</dbReference>
<keyword evidence="5 9" id="KW-0812">Transmembrane</keyword>
<dbReference type="InterPro" id="IPR047135">
    <property type="entry name" value="YsiQ"/>
</dbReference>
<evidence type="ECO:0000256" key="1">
    <source>
        <dbReference type="ARBA" id="ARBA00004429"/>
    </source>
</evidence>
<keyword evidence="6 9" id="KW-1133">Transmembrane helix</keyword>
<feature type="transmembrane region" description="Helical" evidence="9">
    <location>
        <begin position="365"/>
        <end position="387"/>
    </location>
</feature>
<evidence type="ECO:0000313" key="10">
    <source>
        <dbReference type="EMBL" id="USH04759.1"/>
    </source>
</evidence>
<reference evidence="10" key="1">
    <citation type="submission" date="2021-08" db="EMBL/GenBank/DDBJ databases">
        <authorList>
            <person name="Sakaguchi M."/>
            <person name="Kikuchi T."/>
            <person name="Urbanczyk H."/>
        </authorList>
    </citation>
    <scope>NUCLEOTIDE SEQUENCE</scope>
    <source>
        <strain evidence="10">020920N</strain>
    </source>
</reference>
<dbReference type="PIRSF" id="PIRSF006603">
    <property type="entry name" value="DinF"/>
    <property type="match status" value="1"/>
</dbReference>
<dbReference type="PANTHER" id="PTHR42925">
    <property type="entry name" value="MULTIDRUG AND TOXIN EFFLUX PROTEIN MATE FAMILY"/>
    <property type="match status" value="1"/>
</dbReference>
<protein>
    <recommendedName>
        <fullName evidence="2">Multidrug resistance protein NorM</fullName>
    </recommendedName>
    <alternativeName>
        <fullName evidence="8">Na(+)/drug antiporter</fullName>
    </alternativeName>
</protein>
<evidence type="ECO:0000256" key="9">
    <source>
        <dbReference type="SAM" id="Phobius"/>
    </source>
</evidence>
<dbReference type="PANTHER" id="PTHR42925:SF2">
    <property type="entry name" value="NA+ DRIVEN MULTIDRUG EFFLUX PUMP"/>
    <property type="match status" value="1"/>
</dbReference>
<feature type="transmembrane region" description="Helical" evidence="9">
    <location>
        <begin position="139"/>
        <end position="160"/>
    </location>
</feature>
<comment type="subcellular location">
    <subcellularLocation>
        <location evidence="1">Cell inner membrane</location>
        <topology evidence="1">Multi-pass membrane protein</topology>
    </subcellularLocation>
</comment>
<evidence type="ECO:0000256" key="2">
    <source>
        <dbReference type="ARBA" id="ARBA00013489"/>
    </source>
</evidence>
<proteinExistence type="predicted"/>
<organism evidence="10 11">
    <name type="scientific">Grimontia kaedaensis</name>
    <dbReference type="NCBI Taxonomy" id="2872157"/>
    <lineage>
        <taxon>Bacteria</taxon>
        <taxon>Pseudomonadati</taxon>
        <taxon>Pseudomonadota</taxon>
        <taxon>Gammaproteobacteria</taxon>
        <taxon>Vibrionales</taxon>
        <taxon>Vibrionaceae</taxon>
        <taxon>Grimontia</taxon>
    </lineage>
</organism>
<feature type="transmembrane region" description="Helical" evidence="9">
    <location>
        <begin position="292"/>
        <end position="312"/>
    </location>
</feature>
<keyword evidence="7 9" id="KW-0472">Membrane</keyword>
<evidence type="ECO:0000256" key="6">
    <source>
        <dbReference type="ARBA" id="ARBA00022989"/>
    </source>
</evidence>
<dbReference type="Pfam" id="PF01554">
    <property type="entry name" value="MatE"/>
    <property type="match status" value="2"/>
</dbReference>
<evidence type="ECO:0000256" key="4">
    <source>
        <dbReference type="ARBA" id="ARBA00022475"/>
    </source>
</evidence>
<gene>
    <name evidence="10" type="ORF">K6Q96_23915</name>
</gene>
<feature type="transmembrane region" description="Helical" evidence="9">
    <location>
        <begin position="198"/>
        <end position="221"/>
    </location>
</feature>
<evidence type="ECO:0000313" key="11">
    <source>
        <dbReference type="Proteomes" id="UP001056255"/>
    </source>
</evidence>
<feature type="transmembrane region" description="Helical" evidence="9">
    <location>
        <begin position="399"/>
        <end position="422"/>
    </location>
</feature>
<accession>A0ABY4X0H5</accession>
<feature type="transmembrane region" description="Helical" evidence="9">
    <location>
        <begin position="324"/>
        <end position="345"/>
    </location>
</feature>
<dbReference type="InterPro" id="IPR002528">
    <property type="entry name" value="MATE_fam"/>
</dbReference>
<sequence length="463" mass="49033">MSKSHTLSLRLQANGPLFALALPVAIQTAVFSSKSVVDTLMLGGIGELEIAAVGLAAKAQMIISFFIIGLSIGGGQVAAQCFGEKGASGEKKLLNTVLITLLLSLATAACFFVLLFIFPEALMALGTQSPDVIAKGADYLKPIAFTLFCFAVTSSLACGLRAMHQPGIATKVSLIGVVLNLFLNWVLIFGHWGMPAMGIKGAAIGTLISAVVECLLLIGYLKLTKHPLAILRPSQFTTLKVSDIRIVGKLSITAAINSVVWAAGLFIFHAILGYSDADLLVALSVLAPIEALAMSLLIGLATAGSILVGNKVGAEQQGELSDTVRANIITSLVVGICSAVLLMLFKAPLVSLFFHNNVPSNAEALALSLYDIMAFSLVIKSLSMMLIVGVLRAGGDASFCLFTDIFAQWIVLLPCAFLLTHWLQWPAVYLFGLVLVEESLKLVVCLWRLKSGRWVRNLAAAMS</sequence>
<dbReference type="EMBL" id="CP082276">
    <property type="protein sequence ID" value="USH04759.1"/>
    <property type="molecule type" value="Genomic_DNA"/>
</dbReference>
<name>A0ABY4X0H5_9GAMM</name>
<keyword evidence="4" id="KW-1003">Cell membrane</keyword>
<feature type="transmembrane region" description="Helical" evidence="9">
    <location>
        <begin position="172"/>
        <end position="192"/>
    </location>
</feature>
<evidence type="ECO:0000256" key="5">
    <source>
        <dbReference type="ARBA" id="ARBA00022692"/>
    </source>
</evidence>
<feature type="transmembrane region" description="Helical" evidence="9">
    <location>
        <begin position="93"/>
        <end position="119"/>
    </location>
</feature>
<keyword evidence="11" id="KW-1185">Reference proteome</keyword>
<evidence type="ECO:0000256" key="8">
    <source>
        <dbReference type="ARBA" id="ARBA00030855"/>
    </source>
</evidence>